<keyword evidence="3 7" id="KW-0812">Transmembrane</keyword>
<dbReference type="FunFam" id="1.20.1250.20:FF:000003">
    <property type="entry name" value="Solute carrier family 17 member 3"/>
    <property type="match status" value="1"/>
</dbReference>
<dbReference type="SUPFAM" id="SSF103473">
    <property type="entry name" value="MFS general substrate transporter"/>
    <property type="match status" value="1"/>
</dbReference>
<keyword evidence="4" id="KW-0769">Symport</keyword>
<evidence type="ECO:0000313" key="9">
    <source>
        <dbReference type="EMBL" id="CAD7575271.1"/>
    </source>
</evidence>
<evidence type="ECO:0000259" key="8">
    <source>
        <dbReference type="PROSITE" id="PS50850"/>
    </source>
</evidence>
<keyword evidence="6 7" id="KW-0472">Membrane</keyword>
<dbReference type="Gene3D" id="1.20.1250.20">
    <property type="entry name" value="MFS general substrate transporter like domains"/>
    <property type="match status" value="2"/>
</dbReference>
<evidence type="ECO:0000256" key="4">
    <source>
        <dbReference type="ARBA" id="ARBA00022847"/>
    </source>
</evidence>
<evidence type="ECO:0000256" key="1">
    <source>
        <dbReference type="ARBA" id="ARBA00004141"/>
    </source>
</evidence>
<dbReference type="PANTHER" id="PTHR11662">
    <property type="entry name" value="SOLUTE CARRIER FAMILY 17"/>
    <property type="match status" value="1"/>
</dbReference>
<feature type="transmembrane region" description="Helical" evidence="7">
    <location>
        <begin position="26"/>
        <end position="44"/>
    </location>
</feature>
<keyword evidence="2" id="KW-0813">Transport</keyword>
<feature type="transmembrane region" description="Helical" evidence="7">
    <location>
        <begin position="117"/>
        <end position="136"/>
    </location>
</feature>
<reference evidence="9" key="1">
    <citation type="submission" date="2020-11" db="EMBL/GenBank/DDBJ databases">
        <authorList>
            <person name="Tran Van P."/>
        </authorList>
    </citation>
    <scope>NUCLEOTIDE SEQUENCE</scope>
</reference>
<organism evidence="9">
    <name type="scientific">Timema californicum</name>
    <name type="common">California timema</name>
    <name type="synonym">Walking stick</name>
    <dbReference type="NCBI Taxonomy" id="61474"/>
    <lineage>
        <taxon>Eukaryota</taxon>
        <taxon>Metazoa</taxon>
        <taxon>Ecdysozoa</taxon>
        <taxon>Arthropoda</taxon>
        <taxon>Hexapoda</taxon>
        <taxon>Insecta</taxon>
        <taxon>Pterygota</taxon>
        <taxon>Neoptera</taxon>
        <taxon>Polyneoptera</taxon>
        <taxon>Phasmatodea</taxon>
        <taxon>Timematodea</taxon>
        <taxon>Timematoidea</taxon>
        <taxon>Timematidae</taxon>
        <taxon>Timema</taxon>
    </lineage>
</organism>
<dbReference type="PROSITE" id="PS50850">
    <property type="entry name" value="MFS"/>
    <property type="match status" value="1"/>
</dbReference>
<feature type="transmembrane region" description="Helical" evidence="7">
    <location>
        <begin position="218"/>
        <end position="238"/>
    </location>
</feature>
<feature type="transmembrane region" description="Helical" evidence="7">
    <location>
        <begin position="186"/>
        <end position="206"/>
    </location>
</feature>
<comment type="subcellular location">
    <subcellularLocation>
        <location evidence="1">Membrane</location>
        <topology evidence="1">Multi-pass membrane protein</topology>
    </subcellularLocation>
</comment>
<evidence type="ECO:0000256" key="3">
    <source>
        <dbReference type="ARBA" id="ARBA00022692"/>
    </source>
</evidence>
<gene>
    <name evidence="9" type="ORF">TCMB3V08_LOCUS7868</name>
</gene>
<evidence type="ECO:0000256" key="5">
    <source>
        <dbReference type="ARBA" id="ARBA00022989"/>
    </source>
</evidence>
<name>A0A7R9J9M7_TIMCA</name>
<dbReference type="GO" id="GO:0006820">
    <property type="term" value="P:monoatomic anion transport"/>
    <property type="evidence" value="ECO:0007669"/>
    <property type="project" value="TreeGrafter"/>
</dbReference>
<dbReference type="PANTHER" id="PTHR11662:SF399">
    <property type="entry name" value="FI19708P1-RELATED"/>
    <property type="match status" value="1"/>
</dbReference>
<dbReference type="InterPro" id="IPR020846">
    <property type="entry name" value="MFS_dom"/>
</dbReference>
<accession>A0A7R9J9M7</accession>
<evidence type="ECO:0000256" key="6">
    <source>
        <dbReference type="ARBA" id="ARBA00023136"/>
    </source>
</evidence>
<dbReference type="InterPro" id="IPR050382">
    <property type="entry name" value="MFS_Na/Anion_cotransporter"/>
</dbReference>
<keyword evidence="5 7" id="KW-1133">Transmembrane helix</keyword>
<dbReference type="EMBL" id="OE183058">
    <property type="protein sequence ID" value="CAD7575271.1"/>
    <property type="molecule type" value="Genomic_DNA"/>
</dbReference>
<feature type="domain" description="Major facilitator superfamily (MFS) profile" evidence="8">
    <location>
        <begin position="1"/>
        <end position="336"/>
    </location>
</feature>
<feature type="transmembrane region" description="Helical" evidence="7">
    <location>
        <begin position="245"/>
        <end position="264"/>
    </location>
</feature>
<dbReference type="GO" id="GO:0015293">
    <property type="term" value="F:symporter activity"/>
    <property type="evidence" value="ECO:0007669"/>
    <property type="project" value="UniProtKB-KW"/>
</dbReference>
<evidence type="ECO:0000256" key="7">
    <source>
        <dbReference type="SAM" id="Phobius"/>
    </source>
</evidence>
<evidence type="ECO:0000256" key="2">
    <source>
        <dbReference type="ARBA" id="ARBA00022448"/>
    </source>
</evidence>
<dbReference type="AlphaFoldDB" id="A0A7R9J9M7"/>
<protein>
    <submittedName>
        <fullName evidence="9">(California timema) hypothetical protein</fullName>
    </submittedName>
</protein>
<dbReference type="InterPro" id="IPR011701">
    <property type="entry name" value="MFS"/>
</dbReference>
<dbReference type="InterPro" id="IPR036259">
    <property type="entry name" value="MFS_trans_sf"/>
</dbReference>
<feature type="transmembrane region" description="Helical" evidence="7">
    <location>
        <begin position="270"/>
        <end position="292"/>
    </location>
</feature>
<proteinExistence type="predicted"/>
<feature type="transmembrane region" description="Helical" evidence="7">
    <location>
        <begin position="142"/>
        <end position="165"/>
    </location>
</feature>
<dbReference type="Pfam" id="PF07690">
    <property type="entry name" value="MFS_1"/>
    <property type="match status" value="1"/>
</dbReference>
<dbReference type="GO" id="GO:0016020">
    <property type="term" value="C:membrane"/>
    <property type="evidence" value="ECO:0007669"/>
    <property type="project" value="UniProtKB-SubCell"/>
</dbReference>
<sequence length="359" mass="39710">MIVGVLLSMALSGKLSTAFGWEAVFYIYGSTALIWSVCWMFLIYNSPQDHPRISQEEKAYLVENMVEYSKGSITSKGPLRSRLNMNGCRRLRLGLAYETTSWDQAVKHCSVVRAQMGGVLIGFAFILVVSFDVPWFEIFTSLSVWAYITSSVSILWVVNILMTVLPTYMNKILHFDINQSGYLSALPYLFGIGANIMYGFVSQWFLKRHYKSKLLMYKVLNGIALIGPALCMITITLVGCDSTTIIVLLVLTLMLSGACFGGGLTNNIDLSPNFAGTINAISTMLISIFSILGPSMTGALTNGNQTRSAWSKVFYVTAAISGIPYIIFFLFGSVEEQPWNRPKKAATLEGVKSKEDDKL</sequence>
<feature type="transmembrane region" description="Helical" evidence="7">
    <location>
        <begin position="313"/>
        <end position="334"/>
    </location>
</feature>